<dbReference type="GO" id="GO:0003677">
    <property type="term" value="F:DNA binding"/>
    <property type="evidence" value="ECO:0007669"/>
    <property type="project" value="InterPro"/>
</dbReference>
<dbReference type="SMART" id="SM00448">
    <property type="entry name" value="REC"/>
    <property type="match status" value="1"/>
</dbReference>
<dbReference type="InterPro" id="IPR007492">
    <property type="entry name" value="LytTR_DNA-bd_dom"/>
</dbReference>
<dbReference type="Pfam" id="PF04397">
    <property type="entry name" value="LytTR"/>
    <property type="match status" value="1"/>
</dbReference>
<dbReference type="InterPro" id="IPR011006">
    <property type="entry name" value="CheY-like_superfamily"/>
</dbReference>
<evidence type="ECO:0000256" key="1">
    <source>
        <dbReference type="PROSITE-ProRule" id="PRU00169"/>
    </source>
</evidence>
<dbReference type="SUPFAM" id="SSF52172">
    <property type="entry name" value="CheY-like"/>
    <property type="match status" value="1"/>
</dbReference>
<feature type="modified residue" description="4-aspartylphosphate" evidence="1">
    <location>
        <position position="55"/>
    </location>
</feature>
<dbReference type="PANTHER" id="PTHR37299">
    <property type="entry name" value="TRANSCRIPTIONAL REGULATOR-RELATED"/>
    <property type="match status" value="1"/>
</dbReference>
<evidence type="ECO:0000259" key="3">
    <source>
        <dbReference type="PROSITE" id="PS50930"/>
    </source>
</evidence>
<feature type="domain" description="Response regulatory" evidence="2">
    <location>
        <begin position="4"/>
        <end position="118"/>
    </location>
</feature>
<dbReference type="InterPro" id="IPR046947">
    <property type="entry name" value="LytR-like"/>
</dbReference>
<evidence type="ECO:0000259" key="2">
    <source>
        <dbReference type="PROSITE" id="PS50110"/>
    </source>
</evidence>
<dbReference type="AlphaFoldDB" id="A0A2J6WE98"/>
<keyword evidence="1" id="KW-0597">Phosphoprotein</keyword>
<dbReference type="PANTHER" id="PTHR37299:SF1">
    <property type="entry name" value="STAGE 0 SPORULATION PROTEIN A HOMOLOG"/>
    <property type="match status" value="1"/>
</dbReference>
<feature type="domain" description="HTH LytTR-type" evidence="3">
    <location>
        <begin position="132"/>
        <end position="237"/>
    </location>
</feature>
<dbReference type="InterPro" id="IPR001789">
    <property type="entry name" value="Sig_transdc_resp-reg_receiver"/>
</dbReference>
<protein>
    <recommendedName>
        <fullName evidence="6">DNA-binding response regulator</fullName>
    </recommendedName>
</protein>
<dbReference type="Proteomes" id="UP000237040">
    <property type="component" value="Unassembled WGS sequence"/>
</dbReference>
<dbReference type="PROSITE" id="PS50110">
    <property type="entry name" value="RESPONSE_REGULATORY"/>
    <property type="match status" value="1"/>
</dbReference>
<comment type="caution">
    <text evidence="4">The sequence shown here is derived from an EMBL/GenBank/DDBJ whole genome shotgun (WGS) entry which is preliminary data.</text>
</comment>
<reference evidence="4 5" key="1">
    <citation type="submission" date="2018-01" db="EMBL/GenBank/DDBJ databases">
        <title>Metagenomic assembled genomes from two thermal pools in the Uzon Caldera, Kamchatka, Russia.</title>
        <authorList>
            <person name="Wilkins L."/>
            <person name="Ettinger C."/>
        </authorList>
    </citation>
    <scope>NUCLEOTIDE SEQUENCE [LARGE SCALE GENOMIC DNA]</scope>
    <source>
        <strain evidence="4">ZAV-07</strain>
    </source>
</reference>
<sequence length="237" mass="27396">MDIRAIIVDDEEPAREELKRLLQKFPEVKILGEFEDAVTAFNFVSQNAVEVIFLDINLGGISGVKLANQIKEFKDFPLIIFVTAYSEFAVDAFDVGAIDYILKPIDEGRFFKTIVKIKNVLSQKENKKENFVVCNLKDELLLVRLGDISYFFTEGGKLYIKKGKEEMPVKGLNLQGAENRFSTFGFFRINKEYLINLSKISKIIPWFKGRYLIEMDNGDRLPLSPHRQSEFREIFKF</sequence>
<accession>A0A2J6WE98</accession>
<proteinExistence type="predicted"/>
<evidence type="ECO:0000313" key="4">
    <source>
        <dbReference type="EMBL" id="PMP67161.1"/>
    </source>
</evidence>
<name>A0A2J6WE98_9BACT</name>
<dbReference type="SMART" id="SM00850">
    <property type="entry name" value="LytTR"/>
    <property type="match status" value="1"/>
</dbReference>
<gene>
    <name evidence="4" type="ORF">C0189_03765</name>
</gene>
<dbReference type="PROSITE" id="PS50930">
    <property type="entry name" value="HTH_LYTTR"/>
    <property type="match status" value="1"/>
</dbReference>
<evidence type="ECO:0000313" key="5">
    <source>
        <dbReference type="Proteomes" id="UP000237040"/>
    </source>
</evidence>
<dbReference type="Pfam" id="PF00072">
    <property type="entry name" value="Response_reg"/>
    <property type="match status" value="1"/>
</dbReference>
<dbReference type="GO" id="GO:0000156">
    <property type="term" value="F:phosphorelay response regulator activity"/>
    <property type="evidence" value="ECO:0007669"/>
    <property type="project" value="InterPro"/>
</dbReference>
<evidence type="ECO:0008006" key="6">
    <source>
        <dbReference type="Google" id="ProtNLM"/>
    </source>
</evidence>
<dbReference type="Gene3D" id="3.40.50.2300">
    <property type="match status" value="1"/>
</dbReference>
<organism evidence="4 5">
    <name type="scientific">Caldisericum exile</name>
    <dbReference type="NCBI Taxonomy" id="693075"/>
    <lineage>
        <taxon>Bacteria</taxon>
        <taxon>Pseudomonadati</taxon>
        <taxon>Caldisericota/Cryosericota group</taxon>
        <taxon>Caldisericota</taxon>
        <taxon>Caldisericia</taxon>
        <taxon>Caldisericales</taxon>
        <taxon>Caldisericaceae</taxon>
        <taxon>Caldisericum</taxon>
    </lineage>
</organism>
<dbReference type="Gene3D" id="2.40.50.1020">
    <property type="entry name" value="LytTr DNA-binding domain"/>
    <property type="match status" value="1"/>
</dbReference>
<dbReference type="EMBL" id="PNIL01000055">
    <property type="protein sequence ID" value="PMP67161.1"/>
    <property type="molecule type" value="Genomic_DNA"/>
</dbReference>